<dbReference type="Proteomes" id="UP000054337">
    <property type="component" value="Unassembled WGS sequence"/>
</dbReference>
<reference evidence="2 3" key="1">
    <citation type="journal article" date="2013" name="PLoS Genet.">
        <title>Comparative genome structure, secondary metabolite, and effector coding capacity across Cochliobolus pathogens.</title>
        <authorList>
            <person name="Condon B.J."/>
            <person name="Leng Y."/>
            <person name="Wu D."/>
            <person name="Bushley K.E."/>
            <person name="Ohm R.A."/>
            <person name="Otillar R."/>
            <person name="Martin J."/>
            <person name="Schackwitz W."/>
            <person name="Grimwood J."/>
            <person name="MohdZainudin N."/>
            <person name="Xue C."/>
            <person name="Wang R."/>
            <person name="Manning V.A."/>
            <person name="Dhillon B."/>
            <person name="Tu Z.J."/>
            <person name="Steffenson B.J."/>
            <person name="Salamov A."/>
            <person name="Sun H."/>
            <person name="Lowry S."/>
            <person name="LaButti K."/>
            <person name="Han J."/>
            <person name="Copeland A."/>
            <person name="Lindquist E."/>
            <person name="Barry K."/>
            <person name="Schmutz J."/>
            <person name="Baker S.E."/>
            <person name="Ciuffetti L.M."/>
            <person name="Grigoriev I.V."/>
            <person name="Zhong S."/>
            <person name="Turgeon B.G."/>
        </authorList>
    </citation>
    <scope>NUCLEOTIDE SEQUENCE [LARGE SCALE GENOMIC DNA]</scope>
    <source>
        <strain evidence="2 3">FI3</strain>
    </source>
</reference>
<protein>
    <submittedName>
        <fullName evidence="2">Uncharacterized protein</fullName>
    </submittedName>
</protein>
<evidence type="ECO:0000256" key="1">
    <source>
        <dbReference type="SAM" id="MobiDB-lite"/>
    </source>
</evidence>
<feature type="compositionally biased region" description="Polar residues" evidence="1">
    <location>
        <begin position="13"/>
        <end position="35"/>
    </location>
</feature>
<proteinExistence type="predicted"/>
<feature type="region of interest" description="Disordered" evidence="1">
    <location>
        <begin position="1"/>
        <end position="56"/>
    </location>
</feature>
<sequence length="56" mass="6294">QPPPSQFFLNIHPISQTHPPNTRQSTTHASQSPLKNLTKPRTKKSKCTTRITRAST</sequence>
<organism evidence="2 3">
    <name type="scientific">Bipolaris victoriae (strain FI3)</name>
    <name type="common">Victoria blight of oats agent</name>
    <name type="synonym">Cochliobolus victoriae</name>
    <dbReference type="NCBI Taxonomy" id="930091"/>
    <lineage>
        <taxon>Eukaryota</taxon>
        <taxon>Fungi</taxon>
        <taxon>Dikarya</taxon>
        <taxon>Ascomycota</taxon>
        <taxon>Pezizomycotina</taxon>
        <taxon>Dothideomycetes</taxon>
        <taxon>Pleosporomycetidae</taxon>
        <taxon>Pleosporales</taxon>
        <taxon>Pleosporineae</taxon>
        <taxon>Pleosporaceae</taxon>
        <taxon>Bipolaris</taxon>
    </lineage>
</organism>
<accession>W7F3K4</accession>
<dbReference type="RefSeq" id="XP_014562309.1">
    <property type="nucleotide sequence ID" value="XM_014706823.1"/>
</dbReference>
<dbReference type="AlphaFoldDB" id="W7F3K4"/>
<feature type="non-terminal residue" evidence="2">
    <location>
        <position position="1"/>
    </location>
</feature>
<keyword evidence="3" id="KW-1185">Reference proteome</keyword>
<gene>
    <name evidence="2" type="ORF">COCVIDRAFT_84464</name>
</gene>
<name>W7F3K4_BIPV3</name>
<dbReference type="HOGENOM" id="CLU_3019765_0_0_1"/>
<dbReference type="GeneID" id="26258119"/>
<dbReference type="EMBL" id="KI968692">
    <property type="protein sequence ID" value="EUN32685.1"/>
    <property type="molecule type" value="Genomic_DNA"/>
</dbReference>
<evidence type="ECO:0000313" key="3">
    <source>
        <dbReference type="Proteomes" id="UP000054337"/>
    </source>
</evidence>
<evidence type="ECO:0000313" key="2">
    <source>
        <dbReference type="EMBL" id="EUN32685.1"/>
    </source>
</evidence>
<feature type="compositionally biased region" description="Basic residues" evidence="1">
    <location>
        <begin position="38"/>
        <end position="47"/>
    </location>
</feature>